<gene>
    <name evidence="1" type="ORF">SAMN04488002_1149</name>
</gene>
<protein>
    <submittedName>
        <fullName evidence="1">Uncharacterized protein</fullName>
    </submittedName>
</protein>
<name>A0A1I6GAE8_9RHOB</name>
<accession>A0A1I6GAE8</accession>
<organism evidence="1 2">
    <name type="scientific">Litoreibacter janthinus</name>
    <dbReference type="NCBI Taxonomy" id="670154"/>
    <lineage>
        <taxon>Bacteria</taxon>
        <taxon>Pseudomonadati</taxon>
        <taxon>Pseudomonadota</taxon>
        <taxon>Alphaproteobacteria</taxon>
        <taxon>Rhodobacterales</taxon>
        <taxon>Roseobacteraceae</taxon>
        <taxon>Litoreibacter</taxon>
    </lineage>
</organism>
<evidence type="ECO:0000313" key="2">
    <source>
        <dbReference type="Proteomes" id="UP000199658"/>
    </source>
</evidence>
<dbReference type="OrthoDB" id="7872799at2"/>
<dbReference type="AlphaFoldDB" id="A0A1I6GAE8"/>
<reference evidence="2" key="1">
    <citation type="submission" date="2016-10" db="EMBL/GenBank/DDBJ databases">
        <authorList>
            <person name="Varghese N."/>
            <person name="Submissions S."/>
        </authorList>
    </citation>
    <scope>NUCLEOTIDE SEQUENCE [LARGE SCALE GENOMIC DNA]</scope>
    <source>
        <strain evidence="2">DSM 26921</strain>
    </source>
</reference>
<evidence type="ECO:0000313" key="1">
    <source>
        <dbReference type="EMBL" id="SFR39186.1"/>
    </source>
</evidence>
<keyword evidence="2" id="KW-1185">Reference proteome</keyword>
<dbReference type="EMBL" id="FOYO01000001">
    <property type="protein sequence ID" value="SFR39186.1"/>
    <property type="molecule type" value="Genomic_DNA"/>
</dbReference>
<dbReference type="Proteomes" id="UP000199658">
    <property type="component" value="Unassembled WGS sequence"/>
</dbReference>
<sequence length="138" mass="15293">MTEVHFARATDLSRMIYSAAPFQRLGAMKDILGHVPHDSGLRRILTDPSLLKEPPRPDNRLNIAKAASAYTKKFFGVSIVTYIKQVKEGAVNEEFVILRACPVAAPVREPRAPQRSPITSTTSSLSEKAECTLLRTCR</sequence>
<proteinExistence type="predicted"/>